<comment type="caution">
    <text evidence="1">The sequence shown here is derived from an EMBL/GenBank/DDBJ whole genome shotgun (WGS) entry which is preliminary data.</text>
</comment>
<proteinExistence type="predicted"/>
<organism evidence="1 2">
    <name type="scientific">Peronospora belbahrii</name>
    <dbReference type="NCBI Taxonomy" id="622444"/>
    <lineage>
        <taxon>Eukaryota</taxon>
        <taxon>Sar</taxon>
        <taxon>Stramenopiles</taxon>
        <taxon>Oomycota</taxon>
        <taxon>Peronosporomycetes</taxon>
        <taxon>Peronosporales</taxon>
        <taxon>Peronosporaceae</taxon>
        <taxon>Peronospora</taxon>
    </lineage>
</organism>
<gene>
    <name evidence="1" type="ORF">PBS001_LOCUS891</name>
</gene>
<evidence type="ECO:0000313" key="1">
    <source>
        <dbReference type="EMBL" id="CAH0514119.1"/>
    </source>
</evidence>
<sequence length="84" mass="9816">MTPSSFVDNESDKSLLTRQIKRSWKLSQKMNKSATNALNTANRRRLKRWRQQFQVVKMNGSDHYVPENEIRCHPASANLHFGTQ</sequence>
<evidence type="ECO:0000313" key="2">
    <source>
        <dbReference type="Proteomes" id="UP001158986"/>
    </source>
</evidence>
<name>A0ABN8CPU0_9STRA</name>
<accession>A0ABN8CPU0</accession>
<protein>
    <submittedName>
        <fullName evidence="1">Uncharacterized protein</fullName>
    </submittedName>
</protein>
<keyword evidence="2" id="KW-1185">Reference proteome</keyword>
<dbReference type="EMBL" id="CAKLCB010000055">
    <property type="protein sequence ID" value="CAH0514119.1"/>
    <property type="molecule type" value="Genomic_DNA"/>
</dbReference>
<reference evidence="1 2" key="1">
    <citation type="submission" date="2021-11" db="EMBL/GenBank/DDBJ databases">
        <authorList>
            <person name="Islam A."/>
            <person name="Islam S."/>
            <person name="Flora M.S."/>
            <person name="Rahman M."/>
            <person name="Ziaur R.M."/>
            <person name="Epstein J.H."/>
            <person name="Hassan M."/>
            <person name="Klassen M."/>
            <person name="Woodard K."/>
            <person name="Webb A."/>
            <person name="Webby R.J."/>
            <person name="El Zowalaty M.E."/>
        </authorList>
    </citation>
    <scope>NUCLEOTIDE SEQUENCE [LARGE SCALE GENOMIC DNA]</scope>
    <source>
        <strain evidence="1">Pbs1</strain>
    </source>
</reference>
<dbReference type="Proteomes" id="UP001158986">
    <property type="component" value="Unassembled WGS sequence"/>
</dbReference>